<dbReference type="AlphaFoldDB" id="A0A9X3DYP2"/>
<keyword evidence="2" id="KW-0808">Transferase</keyword>
<dbReference type="EMBL" id="JAPKNK010000001">
    <property type="protein sequence ID" value="MCX5567803.1"/>
    <property type="molecule type" value="Genomic_DNA"/>
</dbReference>
<dbReference type="PANTHER" id="PTHR43095">
    <property type="entry name" value="SUGAR KINASE"/>
    <property type="match status" value="1"/>
</dbReference>
<name>A0A9X3DYP2_9HYPH</name>
<reference evidence="6" key="1">
    <citation type="submission" date="2022-11" db="EMBL/GenBank/DDBJ databases">
        <title>Biodiversity and phylogenetic relationships of bacteria.</title>
        <authorList>
            <person name="Machado R.A.R."/>
            <person name="Bhat A."/>
            <person name="Loulou A."/>
            <person name="Kallel S."/>
        </authorList>
    </citation>
    <scope>NUCLEOTIDE SEQUENCE</scope>
    <source>
        <strain evidence="6">K-TC2</strain>
    </source>
</reference>
<dbReference type="PANTHER" id="PTHR43095:SF5">
    <property type="entry name" value="XYLULOSE KINASE"/>
    <property type="match status" value="1"/>
</dbReference>
<evidence type="ECO:0000259" key="4">
    <source>
        <dbReference type="Pfam" id="PF00370"/>
    </source>
</evidence>
<sequence>MAVRKPVRKPSPERTVLIIDVGTSSVKAALFDETGRTLRSADTPIVTAVPHPGWAEQDPAAWWKATVDAVQALAIDIQPIAITLTGSMQNVILLGRDGASVRPALLYSDARVTAAEIAAVKAQLPPDFENRIGNRAEPALCLFRLDWLLNHEIDTMTAVERVLFGAKDAVIHRMTGRAVVDPTCATTTGLLNLAERHWDATILGSIGLSLRILPDILDADALAGPLLPEPAGALGLKPGIPVYVGAGDGGATAWGTSSEQHDRPHAYLGTTGWIAATMPHSVAKPPRDAYTLAAPVGTDVIVISPFLAAGLAIDWFAHVAGRPVAELYAAAEAQDANPPGALFLPYLIGERAPFSDRAVRGAFFGLDRDHAPEALAYAVLEGLAHAIRDNLDALPIKPATIALAGGVAGSLTVAHLIADVTGARVTVPAASRIVTAYGAFRIIAPIIGLAPKGGSAAAKAASATRAGVGAKKAAGKAEKSAAGSDETVVKPRKDRARRAARRFAAYREAASHARALAAALDPAL</sequence>
<dbReference type="GO" id="GO:0005975">
    <property type="term" value="P:carbohydrate metabolic process"/>
    <property type="evidence" value="ECO:0007669"/>
    <property type="project" value="InterPro"/>
</dbReference>
<comment type="caution">
    <text evidence="6">The sequence shown here is derived from an EMBL/GenBank/DDBJ whole genome shotgun (WGS) entry which is preliminary data.</text>
</comment>
<dbReference type="CDD" id="cd07805">
    <property type="entry name" value="ASKHA_NBD_FGGY_CvXK-like"/>
    <property type="match status" value="1"/>
</dbReference>
<protein>
    <submittedName>
        <fullName evidence="6">FGGY family carbohydrate kinase</fullName>
    </submittedName>
</protein>
<dbReference type="Pfam" id="PF02782">
    <property type="entry name" value="FGGY_C"/>
    <property type="match status" value="1"/>
</dbReference>
<evidence type="ECO:0000256" key="1">
    <source>
        <dbReference type="ARBA" id="ARBA00009156"/>
    </source>
</evidence>
<dbReference type="InterPro" id="IPR043129">
    <property type="entry name" value="ATPase_NBD"/>
</dbReference>
<dbReference type="SUPFAM" id="SSF53067">
    <property type="entry name" value="Actin-like ATPase domain"/>
    <property type="match status" value="2"/>
</dbReference>
<evidence type="ECO:0000259" key="5">
    <source>
        <dbReference type="Pfam" id="PF02782"/>
    </source>
</evidence>
<dbReference type="InterPro" id="IPR050406">
    <property type="entry name" value="FGGY_Carb_Kinase"/>
</dbReference>
<accession>A0A9X3DYP2</accession>
<organism evidence="6 7">
    <name type="scientific">Kaistia nematophila</name>
    <dbReference type="NCBI Taxonomy" id="2994654"/>
    <lineage>
        <taxon>Bacteria</taxon>
        <taxon>Pseudomonadati</taxon>
        <taxon>Pseudomonadota</taxon>
        <taxon>Alphaproteobacteria</taxon>
        <taxon>Hyphomicrobiales</taxon>
        <taxon>Kaistiaceae</taxon>
        <taxon>Kaistia</taxon>
    </lineage>
</organism>
<proteinExistence type="inferred from homology"/>
<evidence type="ECO:0000256" key="3">
    <source>
        <dbReference type="ARBA" id="ARBA00022777"/>
    </source>
</evidence>
<keyword evidence="7" id="KW-1185">Reference proteome</keyword>
<dbReference type="PIRSF" id="PIRSF000538">
    <property type="entry name" value="GlpK"/>
    <property type="match status" value="1"/>
</dbReference>
<dbReference type="GO" id="GO:0016301">
    <property type="term" value="F:kinase activity"/>
    <property type="evidence" value="ECO:0007669"/>
    <property type="project" value="UniProtKB-KW"/>
</dbReference>
<dbReference type="Proteomes" id="UP001144805">
    <property type="component" value="Unassembled WGS sequence"/>
</dbReference>
<dbReference type="Pfam" id="PF00370">
    <property type="entry name" value="FGGY_N"/>
    <property type="match status" value="1"/>
</dbReference>
<feature type="domain" description="Carbohydrate kinase FGGY N-terminal" evidence="4">
    <location>
        <begin position="16"/>
        <end position="255"/>
    </location>
</feature>
<gene>
    <name evidence="6" type="ORF">OSH07_01210</name>
</gene>
<dbReference type="Gene3D" id="3.30.420.40">
    <property type="match status" value="2"/>
</dbReference>
<dbReference type="InterPro" id="IPR018485">
    <property type="entry name" value="FGGY_C"/>
</dbReference>
<evidence type="ECO:0000313" key="7">
    <source>
        <dbReference type="Proteomes" id="UP001144805"/>
    </source>
</evidence>
<dbReference type="InterPro" id="IPR018484">
    <property type="entry name" value="FGGY_N"/>
</dbReference>
<dbReference type="RefSeq" id="WP_266336780.1">
    <property type="nucleotide sequence ID" value="NZ_JAPKNK010000001.1"/>
</dbReference>
<evidence type="ECO:0000256" key="2">
    <source>
        <dbReference type="ARBA" id="ARBA00022679"/>
    </source>
</evidence>
<keyword evidence="3 6" id="KW-0418">Kinase</keyword>
<evidence type="ECO:0000313" key="6">
    <source>
        <dbReference type="EMBL" id="MCX5567803.1"/>
    </source>
</evidence>
<feature type="domain" description="Carbohydrate kinase FGGY C-terminal" evidence="5">
    <location>
        <begin position="291"/>
        <end position="439"/>
    </location>
</feature>
<dbReference type="InterPro" id="IPR000577">
    <property type="entry name" value="Carb_kinase_FGGY"/>
</dbReference>
<comment type="similarity">
    <text evidence="1">Belongs to the FGGY kinase family.</text>
</comment>